<reference evidence="2 3" key="1">
    <citation type="submission" date="2023-08" db="EMBL/GenBank/DDBJ databases">
        <title>Pleionea litopenaei sp. nov., isolated from stomach of juvenile Litopenaeus vannamei.</title>
        <authorList>
            <person name="Rho A.M."/>
            <person name="Hwang C.Y."/>
        </authorList>
    </citation>
    <scope>NUCLEOTIDE SEQUENCE [LARGE SCALE GENOMIC DNA]</scope>
    <source>
        <strain evidence="2 3">HL-JVS1</strain>
    </source>
</reference>
<dbReference type="EMBL" id="CP133548">
    <property type="protein sequence ID" value="WMS88759.1"/>
    <property type="molecule type" value="Genomic_DNA"/>
</dbReference>
<feature type="signal peptide" evidence="1">
    <location>
        <begin position="1"/>
        <end position="19"/>
    </location>
</feature>
<dbReference type="AlphaFoldDB" id="A0AA51RWG0"/>
<evidence type="ECO:0000256" key="1">
    <source>
        <dbReference type="SAM" id="SignalP"/>
    </source>
</evidence>
<name>A0AA51RWG0_9GAMM</name>
<feature type="chain" id="PRO_5041346032" description="KTSC domain-containing protein" evidence="1">
    <location>
        <begin position="20"/>
        <end position="111"/>
    </location>
</feature>
<keyword evidence="1" id="KW-0732">Signal</keyword>
<sequence>MKESFLLVALLSISLNVFSATQSGNQTIRQVEVTEDFFTIYVNGTLSTDNCEGTTKVVFWRNDYPNAYEHYLSTALAAFTAKKQISMWLNGCKNGPWGKSLAVPGSLVIKE</sequence>
<gene>
    <name evidence="2" type="ORF">Q9312_07530</name>
</gene>
<protein>
    <recommendedName>
        <fullName evidence="4">KTSC domain-containing protein</fullName>
    </recommendedName>
</protein>
<evidence type="ECO:0000313" key="2">
    <source>
        <dbReference type="EMBL" id="WMS88759.1"/>
    </source>
</evidence>
<accession>A0AA51RWG0</accession>
<dbReference type="KEGG" id="plei:Q9312_07530"/>
<dbReference type="Proteomes" id="UP001239782">
    <property type="component" value="Chromosome"/>
</dbReference>
<keyword evidence="3" id="KW-1185">Reference proteome</keyword>
<evidence type="ECO:0000313" key="3">
    <source>
        <dbReference type="Proteomes" id="UP001239782"/>
    </source>
</evidence>
<dbReference type="RefSeq" id="WP_309203980.1">
    <property type="nucleotide sequence ID" value="NZ_CP133548.1"/>
</dbReference>
<organism evidence="2 3">
    <name type="scientific">Pleionea litopenaei</name>
    <dbReference type="NCBI Taxonomy" id="3070815"/>
    <lineage>
        <taxon>Bacteria</taxon>
        <taxon>Pseudomonadati</taxon>
        <taxon>Pseudomonadota</taxon>
        <taxon>Gammaproteobacteria</taxon>
        <taxon>Oceanospirillales</taxon>
        <taxon>Pleioneaceae</taxon>
        <taxon>Pleionea</taxon>
    </lineage>
</organism>
<evidence type="ECO:0008006" key="4">
    <source>
        <dbReference type="Google" id="ProtNLM"/>
    </source>
</evidence>
<proteinExistence type="predicted"/>